<keyword evidence="1" id="KW-0812">Transmembrane</keyword>
<keyword evidence="1" id="KW-0472">Membrane</keyword>
<proteinExistence type="predicted"/>
<evidence type="ECO:0000256" key="1">
    <source>
        <dbReference type="SAM" id="Phobius"/>
    </source>
</evidence>
<dbReference type="OrthoDB" id="247587at2157"/>
<keyword evidence="1" id="KW-1133">Transmembrane helix</keyword>
<reference evidence="5" key="2">
    <citation type="submission" date="2016-11" db="EMBL/GenBank/DDBJ databases">
        <authorList>
            <person name="Varghese N."/>
            <person name="Submissions S."/>
        </authorList>
    </citation>
    <scope>NUCLEOTIDE SEQUENCE [LARGE SCALE GENOMIC DNA]</scope>
    <source>
        <strain evidence="5">DX253</strain>
    </source>
</reference>
<dbReference type="Proteomes" id="UP000003751">
    <property type="component" value="Unassembled WGS sequence"/>
</dbReference>
<sequence>MSLVEILSTVSHQFVTPPVQLVSFWLSVSLPLVYLPLLLNGVRGNILPIFVGLLALHVCTLLLGHGYRGQKT</sequence>
<dbReference type="Pfam" id="PF26071">
    <property type="entry name" value="DUF8028"/>
    <property type="match status" value="1"/>
</dbReference>
<dbReference type="PATRIC" id="fig|797209.4.peg.2684"/>
<dbReference type="Proteomes" id="UP000184203">
    <property type="component" value="Unassembled WGS sequence"/>
</dbReference>
<reference evidence="2 4" key="1">
    <citation type="journal article" date="2014" name="ISME J.">
        <title>Trehalose/2-sulfotrehalose biosynthesis and glycine-betaine uptake are widely spread mechanisms for osmoadaptation in the Halobacteriales.</title>
        <authorList>
            <person name="Youssef N.H."/>
            <person name="Savage-Ashlock K.N."/>
            <person name="McCully A.L."/>
            <person name="Luedtke B."/>
            <person name="Shaw E.I."/>
            <person name="Hoff W.D."/>
            <person name="Elshahed M.S."/>
        </authorList>
    </citation>
    <scope>NUCLEOTIDE SEQUENCE [LARGE SCALE GENOMIC DNA]</scope>
    <source>
        <strain evidence="2 4">DX253</strain>
    </source>
</reference>
<keyword evidence="5" id="KW-1185">Reference proteome</keyword>
<feature type="transmembrane region" description="Helical" evidence="1">
    <location>
        <begin position="46"/>
        <end position="67"/>
    </location>
</feature>
<dbReference type="AlphaFoldDB" id="E7QV89"/>
<dbReference type="InterPro" id="IPR058341">
    <property type="entry name" value="DUF8028"/>
</dbReference>
<organism evidence="2 4">
    <name type="scientific">Haladaptatus paucihalophilus DX253</name>
    <dbReference type="NCBI Taxonomy" id="797209"/>
    <lineage>
        <taxon>Archaea</taxon>
        <taxon>Methanobacteriati</taxon>
        <taxon>Methanobacteriota</taxon>
        <taxon>Stenosarchaea group</taxon>
        <taxon>Halobacteria</taxon>
        <taxon>Halobacteriales</taxon>
        <taxon>Haladaptataceae</taxon>
        <taxon>Haladaptatus</taxon>
    </lineage>
</organism>
<reference evidence="3" key="3">
    <citation type="submission" date="2016-11" db="EMBL/GenBank/DDBJ databases">
        <authorList>
            <person name="Jaros S."/>
            <person name="Januszkiewicz K."/>
            <person name="Wedrychowicz H."/>
        </authorList>
    </citation>
    <scope>NUCLEOTIDE SEQUENCE [LARGE SCALE GENOMIC DNA]</scope>
    <source>
        <strain evidence="3">DX253</strain>
    </source>
</reference>
<feature type="transmembrane region" description="Helical" evidence="1">
    <location>
        <begin position="20"/>
        <end position="39"/>
    </location>
</feature>
<protein>
    <submittedName>
        <fullName evidence="2">Uncharacterized protein</fullName>
    </submittedName>
</protein>
<evidence type="ECO:0000313" key="4">
    <source>
        <dbReference type="Proteomes" id="UP000003751"/>
    </source>
</evidence>
<name>E7QV89_HALPU</name>
<evidence type="ECO:0000313" key="2">
    <source>
        <dbReference type="EMBL" id="EFW91607.1"/>
    </source>
</evidence>
<evidence type="ECO:0000313" key="5">
    <source>
        <dbReference type="Proteomes" id="UP000184203"/>
    </source>
</evidence>
<dbReference type="EMBL" id="FRAN01000005">
    <property type="protein sequence ID" value="SHL23093.1"/>
    <property type="molecule type" value="Genomic_DNA"/>
</dbReference>
<dbReference type="RefSeq" id="WP_007980682.1">
    <property type="nucleotide sequence ID" value="NZ_AEMG01000013.1"/>
</dbReference>
<evidence type="ECO:0000313" key="3">
    <source>
        <dbReference type="EMBL" id="SHL23093.1"/>
    </source>
</evidence>
<accession>E7QV89</accession>
<dbReference type="EMBL" id="AEMG01000013">
    <property type="protein sequence ID" value="EFW91607.1"/>
    <property type="molecule type" value="Genomic_DNA"/>
</dbReference>
<gene>
    <name evidence="3" type="ORF">SAMN05444342_3356</name>
    <name evidence="2" type="ORF">ZOD2009_13626</name>
</gene>